<dbReference type="EMBL" id="JXQV01000009">
    <property type="protein sequence ID" value="KIQ02738.1"/>
    <property type="molecule type" value="Genomic_DNA"/>
</dbReference>
<proteinExistence type="predicted"/>
<evidence type="ECO:0000313" key="2">
    <source>
        <dbReference type="Proteomes" id="UP000035017"/>
    </source>
</evidence>
<dbReference type="AlphaFoldDB" id="A0A0D0K2X9"/>
<protein>
    <recommendedName>
        <fullName evidence="3">Glycosyltransferase 2-like domain-containing protein</fullName>
    </recommendedName>
</protein>
<sequence length="241" mass="27358">MNIDISIVAGRRPDLLERTLESFSQNAFRFHNVVNVYANIDPIFGSEEDEAKCLSLLQGHFNAPVIHTPEAAGFTAAVKRLWQTTTADYVFHLEDDWIALDTLDQRVEDCFSGDVKQVSFHSANQNWDIGRKGHLHRGKHYLKFLGLKLPTGTFPKFTTSPSIIDGKVARNCAKLMDVAFDPEKQFYSNVNKDMETYISGFHNYIFSPKGVPVVEDTGRDWRDQRGIQKMIVNSASSWVNE</sequence>
<organism evidence="1 2">
    <name type="scientific">Agrobacterium tumefaciens</name>
    <dbReference type="NCBI Taxonomy" id="358"/>
    <lineage>
        <taxon>Bacteria</taxon>
        <taxon>Pseudomonadati</taxon>
        <taxon>Pseudomonadota</taxon>
        <taxon>Alphaproteobacteria</taxon>
        <taxon>Hyphomicrobiales</taxon>
        <taxon>Rhizobiaceae</taxon>
        <taxon>Rhizobium/Agrobacterium group</taxon>
        <taxon>Agrobacterium</taxon>
        <taxon>Agrobacterium tumefaciens complex</taxon>
    </lineage>
</organism>
<dbReference type="InterPro" id="IPR029044">
    <property type="entry name" value="Nucleotide-diphossugar_trans"/>
</dbReference>
<gene>
    <name evidence="1" type="ORF">RU07_08980</name>
</gene>
<accession>A0A0D0K2X9</accession>
<dbReference type="OrthoDB" id="848759at2"/>
<evidence type="ECO:0000313" key="1">
    <source>
        <dbReference type="EMBL" id="KIQ02738.1"/>
    </source>
</evidence>
<reference evidence="1 2" key="1">
    <citation type="submission" date="2014-12" db="EMBL/GenBank/DDBJ databases">
        <title>16Stimator: statistical estimation of ribosomal gene copy numbers from draft genome assemblies.</title>
        <authorList>
            <person name="Perisin M.A."/>
            <person name="Vetter M."/>
            <person name="Gilbert J.A."/>
            <person name="Bergelson J."/>
        </authorList>
    </citation>
    <scope>NUCLEOTIDE SEQUENCE [LARGE SCALE GENOMIC DNA]</scope>
    <source>
        <strain evidence="1 2">MEJ076</strain>
    </source>
</reference>
<dbReference type="SUPFAM" id="SSF53448">
    <property type="entry name" value="Nucleotide-diphospho-sugar transferases"/>
    <property type="match status" value="1"/>
</dbReference>
<comment type="caution">
    <text evidence="1">The sequence shown here is derived from an EMBL/GenBank/DDBJ whole genome shotgun (WGS) entry which is preliminary data.</text>
</comment>
<name>A0A0D0K2X9_AGRTU</name>
<evidence type="ECO:0008006" key="3">
    <source>
        <dbReference type="Google" id="ProtNLM"/>
    </source>
</evidence>
<dbReference type="Proteomes" id="UP000035017">
    <property type="component" value="Unassembled WGS sequence"/>
</dbReference>